<keyword evidence="2" id="KW-0238">DNA-binding</keyword>
<dbReference type="AlphaFoldDB" id="A0A0F3ISR0"/>
<dbReference type="SMART" id="SM00418">
    <property type="entry name" value="HTH_ARSR"/>
    <property type="match status" value="1"/>
</dbReference>
<feature type="domain" description="HTH arsR-type" evidence="4">
    <location>
        <begin position="11"/>
        <end position="105"/>
    </location>
</feature>
<dbReference type="InterPro" id="IPR051011">
    <property type="entry name" value="Metal_resp_trans_reg"/>
</dbReference>
<dbReference type="PANTHER" id="PTHR43132">
    <property type="entry name" value="ARSENICAL RESISTANCE OPERON REPRESSOR ARSR-RELATED"/>
    <property type="match status" value="1"/>
</dbReference>
<evidence type="ECO:0000256" key="3">
    <source>
        <dbReference type="ARBA" id="ARBA00023163"/>
    </source>
</evidence>
<comment type="caution">
    <text evidence="5">The sequence shown here is derived from an EMBL/GenBank/DDBJ whole genome shotgun (WGS) entry which is preliminary data.</text>
</comment>
<accession>A0A0F3ISR0</accession>
<organism evidence="5 6">
    <name type="scientific">Elstera litoralis</name>
    <dbReference type="NCBI Taxonomy" id="552518"/>
    <lineage>
        <taxon>Bacteria</taxon>
        <taxon>Pseudomonadati</taxon>
        <taxon>Pseudomonadota</taxon>
        <taxon>Alphaproteobacteria</taxon>
        <taxon>Rhodospirillales</taxon>
        <taxon>Rhodospirillaceae</taxon>
        <taxon>Elstera</taxon>
    </lineage>
</organism>
<proteinExistence type="predicted"/>
<evidence type="ECO:0000256" key="2">
    <source>
        <dbReference type="ARBA" id="ARBA00023125"/>
    </source>
</evidence>
<name>A0A0F3ISR0_9PROT</name>
<evidence type="ECO:0000313" key="6">
    <source>
        <dbReference type="Proteomes" id="UP000033774"/>
    </source>
</evidence>
<keyword evidence="6" id="KW-1185">Reference proteome</keyword>
<dbReference type="Gene3D" id="1.10.10.10">
    <property type="entry name" value="Winged helix-like DNA-binding domain superfamily/Winged helix DNA-binding domain"/>
    <property type="match status" value="1"/>
</dbReference>
<dbReference type="Pfam" id="PF01022">
    <property type="entry name" value="HTH_5"/>
    <property type="match status" value="1"/>
</dbReference>
<dbReference type="PATRIC" id="fig|552518.3.peg.1410"/>
<dbReference type="GO" id="GO:0003700">
    <property type="term" value="F:DNA-binding transcription factor activity"/>
    <property type="evidence" value="ECO:0007669"/>
    <property type="project" value="InterPro"/>
</dbReference>
<gene>
    <name evidence="5" type="ORF">VZ95_10135</name>
</gene>
<dbReference type="EMBL" id="LAJY01000239">
    <property type="protein sequence ID" value="KJV09657.1"/>
    <property type="molecule type" value="Genomic_DNA"/>
</dbReference>
<dbReference type="PRINTS" id="PR00778">
    <property type="entry name" value="HTHARSR"/>
</dbReference>
<keyword evidence="1" id="KW-0805">Transcription regulation</keyword>
<dbReference type="CDD" id="cd00090">
    <property type="entry name" value="HTH_ARSR"/>
    <property type="match status" value="1"/>
</dbReference>
<dbReference type="PANTHER" id="PTHR43132:SF6">
    <property type="entry name" value="HTH-TYPE TRANSCRIPTIONAL REPRESSOR CZRA"/>
    <property type="match status" value="1"/>
</dbReference>
<keyword evidence="3" id="KW-0804">Transcription</keyword>
<evidence type="ECO:0000259" key="4">
    <source>
        <dbReference type="PROSITE" id="PS50987"/>
    </source>
</evidence>
<evidence type="ECO:0000256" key="1">
    <source>
        <dbReference type="ARBA" id="ARBA00023015"/>
    </source>
</evidence>
<dbReference type="InterPro" id="IPR001845">
    <property type="entry name" value="HTH_ArsR_DNA-bd_dom"/>
</dbReference>
<evidence type="ECO:0000313" key="5">
    <source>
        <dbReference type="EMBL" id="KJV09657.1"/>
    </source>
</evidence>
<dbReference type="PROSITE" id="PS50987">
    <property type="entry name" value="HTH_ARSR_2"/>
    <property type="match status" value="1"/>
</dbReference>
<dbReference type="NCBIfam" id="NF033788">
    <property type="entry name" value="HTH_metalloreg"/>
    <property type="match status" value="1"/>
</dbReference>
<dbReference type="GO" id="GO:0003677">
    <property type="term" value="F:DNA binding"/>
    <property type="evidence" value="ECO:0007669"/>
    <property type="project" value="UniProtKB-KW"/>
</dbReference>
<reference evidence="5 6" key="1">
    <citation type="submission" date="2015-03" db="EMBL/GenBank/DDBJ databases">
        <title>Draft genome sequence of Elstera litoralis.</title>
        <authorList>
            <person name="Rahalkar M.C."/>
            <person name="Dhakephalkar P.K."/>
            <person name="Pore S.D."/>
            <person name="Arora P."/>
            <person name="Kapse N.G."/>
            <person name="Pandit P.S."/>
        </authorList>
    </citation>
    <scope>NUCLEOTIDE SEQUENCE [LARGE SCALE GENOMIC DNA]</scope>
    <source>
        <strain evidence="5 6">Dia-1</strain>
    </source>
</reference>
<dbReference type="InterPro" id="IPR036388">
    <property type="entry name" value="WH-like_DNA-bd_sf"/>
</dbReference>
<dbReference type="OrthoDB" id="9796124at2"/>
<dbReference type="InterPro" id="IPR011991">
    <property type="entry name" value="ArsR-like_HTH"/>
</dbReference>
<dbReference type="Proteomes" id="UP000033774">
    <property type="component" value="Unassembled WGS sequence"/>
</dbReference>
<protein>
    <submittedName>
        <fullName evidence="5">ArsR family transcriptional regulator</fullName>
    </submittedName>
</protein>
<sequence>MSERTLHNLAVAEEHAAELADLFRLLGDPSRLRIVLACLDGPIGVSEIAERLGLSVSLVSHHLRLLKAARIVKGTRQGKNIFYAAADDHIRCVISDLAEHIVEEDDIDT</sequence>
<dbReference type="SUPFAM" id="SSF46785">
    <property type="entry name" value="Winged helix' DNA-binding domain"/>
    <property type="match status" value="1"/>
</dbReference>
<dbReference type="InterPro" id="IPR036390">
    <property type="entry name" value="WH_DNA-bd_sf"/>
</dbReference>